<gene>
    <name evidence="2" type="ORF">DRF65_17500</name>
</gene>
<evidence type="ECO:0000313" key="2">
    <source>
        <dbReference type="EMBL" id="REC61060.1"/>
    </source>
</evidence>
<dbReference type="EMBL" id="QNVT01000018">
    <property type="protein sequence ID" value="REC61060.1"/>
    <property type="molecule type" value="Genomic_DNA"/>
</dbReference>
<name>A0A3D9C5A7_9FLAO</name>
<organism evidence="2 3">
    <name type="scientific">Chryseobacterium pennae</name>
    <dbReference type="NCBI Taxonomy" id="2258962"/>
    <lineage>
        <taxon>Bacteria</taxon>
        <taxon>Pseudomonadati</taxon>
        <taxon>Bacteroidota</taxon>
        <taxon>Flavobacteriia</taxon>
        <taxon>Flavobacteriales</taxon>
        <taxon>Weeksellaceae</taxon>
        <taxon>Chryseobacterium group</taxon>
        <taxon>Chryseobacterium</taxon>
    </lineage>
</organism>
<accession>A0A3D9C5A7</accession>
<feature type="region of interest" description="Disordered" evidence="1">
    <location>
        <begin position="23"/>
        <end position="70"/>
    </location>
</feature>
<dbReference type="Proteomes" id="UP000256686">
    <property type="component" value="Unassembled WGS sequence"/>
</dbReference>
<evidence type="ECO:0000313" key="3">
    <source>
        <dbReference type="Proteomes" id="UP000256686"/>
    </source>
</evidence>
<proteinExistence type="predicted"/>
<comment type="caution">
    <text evidence="2">The sequence shown here is derived from an EMBL/GenBank/DDBJ whole genome shotgun (WGS) entry which is preliminary data.</text>
</comment>
<dbReference type="RefSeq" id="WP_115972043.1">
    <property type="nucleotide sequence ID" value="NZ_QNVT01000018.1"/>
</dbReference>
<sequence length="70" mass="7446">MIQFIMMLFLAFTNNNVNTHYNNNPKSNITTFSAKEDPDTETGDGNGNGHGSGGNTTGNTGQTPPPYALP</sequence>
<evidence type="ECO:0000256" key="1">
    <source>
        <dbReference type="SAM" id="MobiDB-lite"/>
    </source>
</evidence>
<dbReference type="AlphaFoldDB" id="A0A3D9C5A7"/>
<keyword evidence="3" id="KW-1185">Reference proteome</keyword>
<protein>
    <submittedName>
        <fullName evidence="2">Uncharacterized protein</fullName>
    </submittedName>
</protein>
<feature type="compositionally biased region" description="Gly residues" evidence="1">
    <location>
        <begin position="44"/>
        <end position="56"/>
    </location>
</feature>
<reference evidence="3" key="1">
    <citation type="submission" date="2018-06" db="EMBL/GenBank/DDBJ databases">
        <authorList>
            <person name="Lum Nde A."/>
            <person name="Hugo C."/>
        </authorList>
    </citation>
    <scope>NUCLEOTIDE SEQUENCE [LARGE SCALE GENOMIC DNA]</scope>
    <source>
        <strain evidence="3">1_F178</strain>
    </source>
</reference>